<dbReference type="AlphaFoldDB" id="A0A6A4ZFV5"/>
<evidence type="ECO:0000313" key="1">
    <source>
        <dbReference type="EMBL" id="KAF0712929.1"/>
    </source>
</evidence>
<dbReference type="InterPro" id="IPR029052">
    <property type="entry name" value="Metallo-depent_PP-like"/>
</dbReference>
<feature type="non-terminal residue" evidence="1">
    <location>
        <position position="127"/>
    </location>
</feature>
<dbReference type="Proteomes" id="UP000469452">
    <property type="component" value="Unassembled WGS sequence"/>
</dbReference>
<dbReference type="SUPFAM" id="SSF56300">
    <property type="entry name" value="Metallo-dependent phosphatases"/>
    <property type="match status" value="1"/>
</dbReference>
<dbReference type="GO" id="GO:0033192">
    <property type="term" value="F:calmodulin-dependent protein phosphatase activity"/>
    <property type="evidence" value="ECO:0007669"/>
    <property type="project" value="InterPro"/>
</dbReference>
<evidence type="ECO:0008006" key="3">
    <source>
        <dbReference type="Google" id="ProtNLM"/>
    </source>
</evidence>
<comment type="caution">
    <text evidence="1">The sequence shown here is derived from an EMBL/GenBank/DDBJ whole genome shotgun (WGS) entry which is preliminary data.</text>
</comment>
<dbReference type="PANTHER" id="PTHR45673">
    <property type="entry name" value="SERINE/THREONINE-PROTEIN PHOSPHATASE 2B CATALYTIC SUBUNIT 1-RELATED"/>
    <property type="match status" value="1"/>
</dbReference>
<evidence type="ECO:0000313" key="2">
    <source>
        <dbReference type="Proteomes" id="UP000469452"/>
    </source>
</evidence>
<reference evidence="1 2" key="1">
    <citation type="submission" date="2019-06" db="EMBL/GenBank/DDBJ databases">
        <title>Genomics analysis of Aphanomyces spp. identifies a new class of oomycete effector associated with host adaptation.</title>
        <authorList>
            <person name="Gaulin E."/>
        </authorList>
    </citation>
    <scope>NUCLEOTIDE SEQUENCE [LARGE SCALE GENOMIC DNA]</scope>
    <source>
        <strain evidence="1 2">E</strain>
    </source>
</reference>
<dbReference type="InterPro" id="IPR006186">
    <property type="entry name" value="Ser/Thr-sp_prot-phosphatase"/>
</dbReference>
<dbReference type="VEuPathDB" id="FungiDB:H257_07421"/>
<dbReference type="GO" id="GO:0097720">
    <property type="term" value="P:calcineurin-mediated signaling"/>
    <property type="evidence" value="ECO:0007669"/>
    <property type="project" value="InterPro"/>
</dbReference>
<name>A0A6A4ZFV5_APHAT</name>
<accession>A0A6A4ZFV5</accession>
<dbReference type="Gene3D" id="3.60.21.10">
    <property type="match status" value="1"/>
</dbReference>
<proteinExistence type="predicted"/>
<gene>
    <name evidence="1" type="ORF">AaE_011916</name>
</gene>
<dbReference type="EMBL" id="VJMI01017666">
    <property type="protein sequence ID" value="KAF0712929.1"/>
    <property type="molecule type" value="Genomic_DNA"/>
</dbReference>
<protein>
    <recommendedName>
        <fullName evidence="3">Serine/threonine specific protein phosphatases domain-containing protein</fullName>
    </recommendedName>
</protein>
<organism evidence="1 2">
    <name type="scientific">Aphanomyces astaci</name>
    <name type="common">Crayfish plague agent</name>
    <dbReference type="NCBI Taxonomy" id="112090"/>
    <lineage>
        <taxon>Eukaryota</taxon>
        <taxon>Sar</taxon>
        <taxon>Stramenopiles</taxon>
        <taxon>Oomycota</taxon>
        <taxon>Saprolegniomycetes</taxon>
        <taxon>Saprolegniales</taxon>
        <taxon>Verrucalvaceae</taxon>
        <taxon>Aphanomyces</taxon>
    </lineage>
</organism>
<sequence length="127" mass="14251">MNELEATNMEAQADASPVVSPSSVEFNTAKWVPNTVIHGLCLCDNVFQCQLLVRGCSYYYSCSAVYDFLTTNHLMCMVRAHELQDEGYLFHFSSPAYAALDSRPVKDFPPVITVFSAANYCDTYHNM</sequence>
<dbReference type="PRINTS" id="PR00114">
    <property type="entry name" value="STPHPHTASE"/>
</dbReference>
<dbReference type="InterPro" id="IPR043360">
    <property type="entry name" value="PP2B"/>
</dbReference>